<dbReference type="SUPFAM" id="SSF51120">
    <property type="entry name" value="beta-Roll"/>
    <property type="match status" value="1"/>
</dbReference>
<dbReference type="InterPro" id="IPR013783">
    <property type="entry name" value="Ig-like_fold"/>
</dbReference>
<reference evidence="2 3" key="1">
    <citation type="submission" date="2018-06" db="EMBL/GenBank/DDBJ databases">
        <authorList>
            <consortium name="Pathogen Informatics"/>
            <person name="Doyle S."/>
        </authorList>
    </citation>
    <scope>NUCLEOTIDE SEQUENCE [LARGE SCALE GENOMIC DNA]</scope>
    <source>
        <strain evidence="2 3">NCTC11413</strain>
    </source>
</reference>
<protein>
    <submittedName>
        <fullName evidence="2">Uncharacterized protein</fullName>
    </submittedName>
</protein>
<accession>A0A377H889</accession>
<dbReference type="Proteomes" id="UP000254232">
    <property type="component" value="Unassembled WGS sequence"/>
</dbReference>
<dbReference type="EMBL" id="UGGZ01000001">
    <property type="protein sequence ID" value="STO38731.1"/>
    <property type="molecule type" value="Genomic_DNA"/>
</dbReference>
<feature type="compositionally biased region" description="Polar residues" evidence="1">
    <location>
        <begin position="601"/>
        <end position="624"/>
    </location>
</feature>
<evidence type="ECO:0000313" key="2">
    <source>
        <dbReference type="EMBL" id="STO38731.1"/>
    </source>
</evidence>
<proteinExistence type="predicted"/>
<feature type="region of interest" description="Disordered" evidence="1">
    <location>
        <begin position="1390"/>
        <end position="1412"/>
    </location>
</feature>
<feature type="compositionally biased region" description="Polar residues" evidence="1">
    <location>
        <begin position="1629"/>
        <end position="1639"/>
    </location>
</feature>
<feature type="compositionally biased region" description="Basic and acidic residues" evidence="1">
    <location>
        <begin position="1614"/>
        <end position="1626"/>
    </location>
</feature>
<sequence length="2734" mass="290451">MTVTPQGVSGSKEYEAKLDDNGNLSVIIPKEYIEGLDGKDVDIKVTPSDTTRAPKEFTDIHIDTSAPNTPTTTAEDTDGNGINDTVVVDKDSLGDAQTVDVTITDKDGNEDTITLTKDEDGKWTSDDPRITIDQGGNPTVNINPGETVSVVATDENGNSSDPAVVFVPGSSIEAVSVDSDALINKAEIDSNKDIPITVVVKTVGTEGVSKVTVSIEGSVKTLTYDPQASDNTLVAAGKDADGNLIFKGTVKATDLKTAAGEDLAGKVTAKVEVSSQVGGGAQSLPEKSGDYTVDITAPSAPTIETNGDKVTIDLPDTGADADTDKVVIKVTPEGGKETEVTFTKDENGDWTASDNNPGFEIVDDGKGGKQVTISTDKLQPNSDITAQATDKAGNTGDEANSTVPQRFDFSVEGVTPGSDEIINAQDAVGGVDILVTLPEGLIVGDKVKVIYTNPKGEETPISVDVTQEIINAKQVSVSVPYDKINAVNSVDPSKPDASIKVEITDSNGAPKEGITNPEPIQFAVDTQVGSSPSITDAGDDGFTVDLPDDAGKGDKVDVTVTHPDGSQNTHTYTKGDDGWTDENGNKVTEPVTVPADKGSTIEAQTSDDSGNNSGKATGFKPNTTIESVTVGGDNTINADEAGDLSSGDGNNVPVSVTLDKPAEESATVTIKVGDNSYPAKQTGTDADGKPVYTAEVPAKALNENATSDSNGSNDGKVTVEVKVSKDGIGTTLPKQEQSYEMDTVPPDAPTIGRTEGKPQFEVTLPDNAAQGDKVEISIVDKNGTETKLIAEKDAEGNWKLTDADGQPVDSSVATLDNGKVLIPAEPGTGVKAQSTDAAGNTSAQADDFIPATTISLVGIEVNADREANAGNPPGADLYRNDDYKGDNVINRAESAKRELSLGDITDSADLEREVILKIKAELGVGEEIRTNSDEATIGFKGKDGNLIKAKVTDISYDEQGNPIYTVKTTVGKLSELIEHPTMPTASNEAKVPNGEATLNLQAVVDRSGFTVKADTSNEVDNQDGKVTFDTLAPKVNVAIDNGEATVTLPIEEDATKVDIRYIGKDGETHSVIYEKVDNQWVDADGKALDHQEKVTLDNSLIMPSSFVKVYSSDQAGNIGFDSAKVDSAKLDAFVEGTDFTKVSDQPKDNYVTKPDLDDGVLTTRILLPDEIVKKLQQFRDSTDGSHQGASDVYLVYHLYQVDASDKKTNIFDFSSTSTESGNTNGTNTFSGYANSSKGKEWIPTNGDKSQAYYQFNKDGAGLTFLNQAIENGYLEVAVGTSPRVKNANGEYGDPHSLSDGKYEIKVEYITGSQVDTWKKNGSISNPASSDYAEQHYEFFIDTKAPSTVEPKVEGDNFVLDLSTVTDDEKGDQVVVKVIKDGQEVQYTYTRGDNDKSWTSTDENAPTVDGEGKLSIPASGIVETWSQDPHGNVSDPKTAFKAETEITSITVAGDGVVNKVEAAEDKVPVKVAVKVGDGETINSVKVKVGSKEVDAIDSGNVDKDGNHIFVAEVSGKDLTDNATSDANSNNFKDGKVTVEVKVSKKGFEGVETTIPNKEETYDVNLDQIVPTVTASETDGSVTITMPTEPEAKEAKTVEVKWTDEQGQDHTVTYTKNDKGGWDSDKPNELPSISNDTVTSVNGQNLTKDLSVTIPQNDVKDGTQVVAIVTDAGNKSGGRDDALAPKDAAPKLAEVQIQDGNDGVLGYTDLVNGAVNARVYFDPAEFMPNSHANSGTFNVSVGADTMSGTRDYTVTVTEKAGGKGYDVSAKTTDGKAVEVKYDADDGRFYFDVTGFKAPRDGQDIEITAKFNTAGDAIVADVSDTSTRLQGAKVTAIEVRDDVDQLRDYQIQLMKEAGADYDRFPHQFSGMMNKDGSLTDDNRWDDILVRVEQGKPEDQEFIGKTLKVQIINNAIAEGKNGHIVEEFTQVIKAGQSEYHFAANALLTDGKYDVVATVCDSATGKAVSGDNATKTLKDITVDTAFDLDAIGFNGNNIVFDPKDNDPAYGAKHRQVNDTDNQAIQVANGLTYITGKEATDPVELPYGSYKYVLVDKAGNLLTPEYVITAKRVTGDITPDVAPTYNDLMTKTGRFEQNTLSTPDGMRTTDSNDYLIVMADGSGFSGDPDGKWKWRQDGFTGMINGVTPSDGEGADRVVDIDMAGGDDTVSAMMVMANTAIYTDSKGDLEGDKSGNDTIHLSRGVWGYGVPAQRIYSPAMGMAGDGDQVFFTGKGDDKFIVSGVILDNKELPWAGNNEYPDGNDLGWSYKWGNMPYSYSRSDESFFMTTARVDMGSGDDEISLAGGILADGDANINHSNYFNLGSGNDNFIVGGSIRDTVSKHSSSNVIDLGTGNDHMIVGDSLEDHTLIISKDSAVIDINYDIKGHSALLLGDGNDTIKVRGSVFSDGTMDRFYDVISDNASYGEVYKSAWYGPSQYVLEGQLHKGAAVAFDLGDGDNHIEVLGVSEDTGAPAAWATTALYAGDGNDSFTVKGNVINVNNYGGEKALDFGNGNNTIDISGNVNSTNIRAGAGDDSVIIGGSLDAEIKDSASTINLGAGNDTVIIKENVGREDASSYVVDSGDITSINLGEGNNTLIVGGVWCNTNLNVGSGDDHIYINTLDVKNVDSIFTFDGSNTHSSGNDIIVIDKLQGELNHFKFNMNTDSEFPGLTVQSSLEDKNKWSKSEGSKSLEDWNVTDETLLSNAKEGTHYEQYTYSRISEGNSFTIYIAVDDPANTNNVL</sequence>
<feature type="region of interest" description="Disordered" evidence="1">
    <location>
        <begin position="559"/>
        <end position="624"/>
    </location>
</feature>
<feature type="region of interest" description="Disordered" evidence="1">
    <location>
        <begin position="1609"/>
        <end position="1639"/>
    </location>
</feature>
<dbReference type="RefSeq" id="WP_018346514.1">
    <property type="nucleotide sequence ID" value="NZ_UGGZ01000001.1"/>
</dbReference>
<feature type="region of interest" description="Disordered" evidence="1">
    <location>
        <begin position="61"/>
        <end position="81"/>
    </location>
</feature>
<name>A0A377H889_9PAST</name>
<dbReference type="GeneID" id="77262620"/>
<dbReference type="InterPro" id="IPR011049">
    <property type="entry name" value="Serralysin-like_metalloprot_C"/>
</dbReference>
<evidence type="ECO:0000256" key="1">
    <source>
        <dbReference type="SAM" id="MobiDB-lite"/>
    </source>
</evidence>
<gene>
    <name evidence="2" type="ORF">NCTC11413_01869</name>
</gene>
<feature type="compositionally biased region" description="Polar residues" evidence="1">
    <location>
        <begin position="1390"/>
        <end position="1403"/>
    </location>
</feature>
<evidence type="ECO:0000313" key="3">
    <source>
        <dbReference type="Proteomes" id="UP000254232"/>
    </source>
</evidence>
<dbReference type="Gene3D" id="2.60.40.10">
    <property type="entry name" value="Immunoglobulins"/>
    <property type="match status" value="1"/>
</dbReference>
<organism evidence="2 3">
    <name type="scientific">Gallibacterium anatis</name>
    <dbReference type="NCBI Taxonomy" id="750"/>
    <lineage>
        <taxon>Bacteria</taxon>
        <taxon>Pseudomonadati</taxon>
        <taxon>Pseudomonadota</taxon>
        <taxon>Gammaproteobacteria</taxon>
        <taxon>Pasteurellales</taxon>
        <taxon>Pasteurellaceae</taxon>
        <taxon>Gallibacterium</taxon>
    </lineage>
</organism>
<dbReference type="Gene3D" id="2.160.20.160">
    <property type="match status" value="1"/>
</dbReference>
<feature type="compositionally biased region" description="Polar residues" evidence="1">
    <location>
        <begin position="65"/>
        <end position="74"/>
    </location>
</feature>